<evidence type="ECO:0000256" key="5">
    <source>
        <dbReference type="ARBA" id="ARBA00022737"/>
    </source>
</evidence>
<feature type="region of interest" description="Disordered" evidence="17">
    <location>
        <begin position="679"/>
        <end position="711"/>
    </location>
</feature>
<dbReference type="CDD" id="cd20554">
    <property type="entry name" value="CYCLIN_TFIIIB90_rpt2"/>
    <property type="match status" value="1"/>
</dbReference>
<dbReference type="GeneTree" id="ENSGT00390000010349"/>
<evidence type="ECO:0000256" key="16">
    <source>
        <dbReference type="SAM" id="Coils"/>
    </source>
</evidence>
<evidence type="ECO:0000256" key="12">
    <source>
        <dbReference type="ARBA" id="ARBA00031009"/>
    </source>
</evidence>
<feature type="compositionally biased region" description="Pro residues" evidence="17">
    <location>
        <begin position="406"/>
        <end position="415"/>
    </location>
</feature>
<protein>
    <recommendedName>
        <fullName evidence="14">Transcription factor IIIB 90 kDa subunit</fullName>
    </recommendedName>
    <alternativeName>
        <fullName evidence="12">B-related factor 1</fullName>
    </alternativeName>
</protein>
<dbReference type="InterPro" id="IPR000812">
    <property type="entry name" value="TFIIB"/>
</dbReference>
<keyword evidence="7" id="KW-0862">Zinc</keyword>
<reference evidence="19" key="2">
    <citation type="submission" date="2025-09" db="UniProtKB">
        <authorList>
            <consortium name="Ensembl"/>
        </authorList>
    </citation>
    <scope>IDENTIFICATION</scope>
</reference>
<dbReference type="PRINTS" id="PR00685">
    <property type="entry name" value="TIFACTORIIB"/>
</dbReference>
<feature type="compositionally biased region" description="Basic residues" evidence="17">
    <location>
        <begin position="577"/>
        <end position="588"/>
    </location>
</feature>
<dbReference type="GO" id="GO:0070897">
    <property type="term" value="P:transcription preinitiation complex assembly"/>
    <property type="evidence" value="ECO:0007669"/>
    <property type="project" value="InterPro"/>
</dbReference>
<evidence type="ECO:0000313" key="20">
    <source>
        <dbReference type="Proteomes" id="UP000472277"/>
    </source>
</evidence>
<feature type="region of interest" description="Disordered" evidence="17">
    <location>
        <begin position="549"/>
        <end position="593"/>
    </location>
</feature>
<evidence type="ECO:0000256" key="13">
    <source>
        <dbReference type="ARBA" id="ARBA00063003"/>
    </source>
</evidence>
<feature type="region of interest" description="Disordered" evidence="17">
    <location>
        <begin position="486"/>
        <end position="529"/>
    </location>
</feature>
<keyword evidence="11" id="KW-0539">Nucleus</keyword>
<feature type="compositionally biased region" description="Polar residues" evidence="17">
    <location>
        <begin position="698"/>
        <end position="711"/>
    </location>
</feature>
<feature type="compositionally biased region" description="Low complexity" evidence="17">
    <location>
        <begin position="565"/>
        <end position="576"/>
    </location>
</feature>
<dbReference type="InParanoid" id="A0A674B2X1"/>
<dbReference type="InterPro" id="IPR036915">
    <property type="entry name" value="Cyclin-like_sf"/>
</dbReference>
<dbReference type="Gene3D" id="2.20.25.10">
    <property type="match status" value="1"/>
</dbReference>
<dbReference type="Pfam" id="PF08271">
    <property type="entry name" value="Zn_Ribbon_TF"/>
    <property type="match status" value="1"/>
</dbReference>
<evidence type="ECO:0000313" key="19">
    <source>
        <dbReference type="Ensembl" id="ENSSTUP00000065382.1"/>
    </source>
</evidence>
<dbReference type="Ensembl" id="ENSSTUT00000069192.1">
    <property type="protein sequence ID" value="ENSSTUP00000065382.1"/>
    <property type="gene ID" value="ENSSTUG00000028470.1"/>
</dbReference>
<accession>A0A674B2X1</accession>
<evidence type="ECO:0000256" key="15">
    <source>
        <dbReference type="PROSITE-ProRule" id="PRU00469"/>
    </source>
</evidence>
<keyword evidence="4" id="KW-0479">Metal-binding</keyword>
<evidence type="ECO:0000256" key="11">
    <source>
        <dbReference type="ARBA" id="ARBA00023242"/>
    </source>
</evidence>
<dbReference type="FunFam" id="2.20.25.10:FF:000012">
    <property type="entry name" value="Putative transcription factor IIIB 90 kDa subunit"/>
    <property type="match status" value="1"/>
</dbReference>
<organism evidence="19 20">
    <name type="scientific">Salmo trutta</name>
    <name type="common">Brown trout</name>
    <dbReference type="NCBI Taxonomy" id="8032"/>
    <lineage>
        <taxon>Eukaryota</taxon>
        <taxon>Metazoa</taxon>
        <taxon>Chordata</taxon>
        <taxon>Craniata</taxon>
        <taxon>Vertebrata</taxon>
        <taxon>Euteleostomi</taxon>
        <taxon>Actinopterygii</taxon>
        <taxon>Neopterygii</taxon>
        <taxon>Teleostei</taxon>
        <taxon>Protacanthopterygii</taxon>
        <taxon>Salmoniformes</taxon>
        <taxon>Salmonidae</taxon>
        <taxon>Salmoninae</taxon>
        <taxon>Salmo</taxon>
    </lineage>
</organism>
<comment type="similarity">
    <text evidence="2">Belongs to the TFIIB family.</text>
</comment>
<dbReference type="SUPFAM" id="SSF57783">
    <property type="entry name" value="Zinc beta-ribbon"/>
    <property type="match status" value="1"/>
</dbReference>
<dbReference type="Gene3D" id="1.20.5.650">
    <property type="entry name" value="Single helix bin"/>
    <property type="match status" value="1"/>
</dbReference>
<evidence type="ECO:0000259" key="18">
    <source>
        <dbReference type="PROSITE" id="PS51134"/>
    </source>
</evidence>
<dbReference type="PANTHER" id="PTHR11618">
    <property type="entry name" value="TRANSCRIPTION INITIATION FACTOR IIB-RELATED"/>
    <property type="match status" value="1"/>
</dbReference>
<dbReference type="InterPro" id="IPR013150">
    <property type="entry name" value="TFIIB_cyclin"/>
</dbReference>
<dbReference type="InterPro" id="IPR011665">
    <property type="entry name" value="BRF1_TBP-bd_dom"/>
</dbReference>
<feature type="compositionally biased region" description="Basic and acidic residues" evidence="17">
    <location>
        <begin position="486"/>
        <end position="509"/>
    </location>
</feature>
<keyword evidence="6 15" id="KW-0863">Zinc-finger</keyword>
<evidence type="ECO:0000256" key="17">
    <source>
        <dbReference type="SAM" id="MobiDB-lite"/>
    </source>
</evidence>
<dbReference type="GO" id="GO:0017025">
    <property type="term" value="F:TBP-class protein binding"/>
    <property type="evidence" value="ECO:0007669"/>
    <property type="project" value="InterPro"/>
</dbReference>
<dbReference type="PROSITE" id="PS51134">
    <property type="entry name" value="ZF_TFIIB"/>
    <property type="match status" value="1"/>
</dbReference>
<dbReference type="InterPro" id="IPR013137">
    <property type="entry name" value="Znf_TFIIB"/>
</dbReference>
<dbReference type="OMA" id="TIHINIY"/>
<evidence type="ECO:0000256" key="7">
    <source>
        <dbReference type="ARBA" id="ARBA00022833"/>
    </source>
</evidence>
<dbReference type="Gene3D" id="1.10.472.10">
    <property type="entry name" value="Cyclin-like"/>
    <property type="match status" value="2"/>
</dbReference>
<keyword evidence="5" id="KW-0677">Repeat</keyword>
<dbReference type="FunFam" id="1.20.5.650:FF:000001">
    <property type="entry name" value="transcription factor IIIB 90 kDa subunit isoform X2"/>
    <property type="match status" value="1"/>
</dbReference>
<evidence type="ECO:0000256" key="1">
    <source>
        <dbReference type="ARBA" id="ARBA00004123"/>
    </source>
</evidence>
<comment type="subunit">
    <text evidence="13">TFIIIB comprises at least the TATA-binding protein (TBP) and the B-related factor 1 (BRF1/TFIIIB90). Interacts with BDP1. Interacts with MAF1.</text>
</comment>
<dbReference type="AlphaFoldDB" id="A0A674B2X1"/>
<dbReference type="GO" id="GO:0000995">
    <property type="term" value="F:RNA polymerase III general transcription initiation factor activity"/>
    <property type="evidence" value="ECO:0007669"/>
    <property type="project" value="TreeGrafter"/>
</dbReference>
<dbReference type="GO" id="GO:0097550">
    <property type="term" value="C:transcription preinitiation complex"/>
    <property type="evidence" value="ECO:0007669"/>
    <property type="project" value="TreeGrafter"/>
</dbReference>
<gene>
    <name evidence="19" type="primary">BRF1</name>
    <name evidence="19" type="synonym">brf1b</name>
</gene>
<dbReference type="PANTHER" id="PTHR11618:SF4">
    <property type="entry name" value="TRANSCRIPTION FACTOR IIIB 90 KDA SUBUNIT"/>
    <property type="match status" value="1"/>
</dbReference>
<evidence type="ECO:0000256" key="9">
    <source>
        <dbReference type="ARBA" id="ARBA00023159"/>
    </source>
</evidence>
<dbReference type="Pfam" id="PF00382">
    <property type="entry name" value="TFIIB"/>
    <property type="match status" value="2"/>
</dbReference>
<dbReference type="Pfam" id="PF07741">
    <property type="entry name" value="BRF1"/>
    <property type="match status" value="1"/>
</dbReference>
<dbReference type="FunFam" id="1.10.472.10:FF:000007">
    <property type="entry name" value="Transcription factor IIIB 90 kDa subunit"/>
    <property type="match status" value="1"/>
</dbReference>
<evidence type="ECO:0000256" key="4">
    <source>
        <dbReference type="ARBA" id="ARBA00022723"/>
    </source>
</evidence>
<keyword evidence="20" id="KW-1185">Reference proteome</keyword>
<dbReference type="CDD" id="cd20553">
    <property type="entry name" value="CYCLIN_TFIIIB90_rpt1"/>
    <property type="match status" value="1"/>
</dbReference>
<dbReference type="Proteomes" id="UP000472277">
    <property type="component" value="Chromosome 35"/>
</dbReference>
<feature type="coiled-coil region" evidence="16">
    <location>
        <begin position="304"/>
        <end position="331"/>
    </location>
</feature>
<evidence type="ECO:0000256" key="3">
    <source>
        <dbReference type="ARBA" id="ARBA00022553"/>
    </source>
</evidence>
<dbReference type="FunFam" id="1.10.472.10:FF:000002">
    <property type="entry name" value="Transcription factor IIIB 90 kDa subunit"/>
    <property type="match status" value="1"/>
</dbReference>
<keyword evidence="9" id="KW-0010">Activator</keyword>
<dbReference type="GO" id="GO:0001006">
    <property type="term" value="F:RNA polymerase III type 3 promoter sequence-specific DNA binding"/>
    <property type="evidence" value="ECO:0007669"/>
    <property type="project" value="TreeGrafter"/>
</dbReference>
<dbReference type="GO" id="GO:0000126">
    <property type="term" value="C:transcription factor TFIIIB complex"/>
    <property type="evidence" value="ECO:0007669"/>
    <property type="project" value="TreeGrafter"/>
</dbReference>
<keyword evidence="3" id="KW-0597">Phosphoprotein</keyword>
<dbReference type="SMART" id="SM00385">
    <property type="entry name" value="CYCLIN"/>
    <property type="match status" value="2"/>
</dbReference>
<reference evidence="19" key="1">
    <citation type="submission" date="2025-08" db="UniProtKB">
        <authorList>
            <consortium name="Ensembl"/>
        </authorList>
    </citation>
    <scope>IDENTIFICATION</scope>
</reference>
<dbReference type="GO" id="GO:0008270">
    <property type="term" value="F:zinc ion binding"/>
    <property type="evidence" value="ECO:0007669"/>
    <property type="project" value="UniProtKB-KW"/>
</dbReference>
<feature type="region of interest" description="Disordered" evidence="17">
    <location>
        <begin position="392"/>
        <end position="424"/>
    </location>
</feature>
<keyword evidence="8" id="KW-0805">Transcription regulation</keyword>
<dbReference type="GO" id="GO:0005634">
    <property type="term" value="C:nucleus"/>
    <property type="evidence" value="ECO:0007669"/>
    <property type="project" value="UniProtKB-SubCell"/>
</dbReference>
<name>A0A674B2X1_SALTR</name>
<sequence>MTSRICKNCGCSEIDLDQARGNAVCTSCGSVLEDNIIVSEVQFVEGSGGISSAVGQFVSADGPVKAPVLGTGFHTSLGKESRAQTLQNGKRQIHNLGSQLQLNQHCLDTAFNFFKMVVSKHLTRGRKMAHVIAACLYLVCRTEGTPPQLSSALQVNVYILGKTFLLLARELCINSPAIDPCLYIPRFAHMLEFGEKTHEVSMTALRLLQRMKRDWMHTGRRPSGLCGAALLVAARMHEFRRTVKDVIGVVKVCEATLRKRLTEFEDTPTSQLTIDEFMRVDLEQECDPPSFTAGQRKVKMQALEQELAKKLDEVQGEISLYRDEIETELENSRPKLRGIYAAYAKEIDPLDEVLSQASCSSPREVDPEEDEELEAVAQHLNQDFLCQVIQGKQQGDERGGEGVTEAPPPHAPPRGGPSLASILGPLPSAASLGLSESIHECIAEDKDSGDGELDLDGIDDNEIERYILNDKEVRVKTDLWMKQNEEYLREQKEKEERITKEKEQGTYKEKPKKTSKKREPIRASTAGEAIEKMLEQKKISSKINYDVLRDLNSKGGSGNSSPARPTSTEEPPSGTPGRKRLTRRKKQPNKTNMGLATTASIMVLLNVNTFLFQVTPNLTPAATPVLPNLSSPPTSNTAPPGPTMVESGPVAYDEAAEDEEEEEVEEPCVSALQLLGGNGEGTCNAEHTHITVPKHPHTTNTQTQRLTQAQK</sequence>
<evidence type="ECO:0000256" key="14">
    <source>
        <dbReference type="ARBA" id="ARBA00072559"/>
    </source>
</evidence>
<proteinExistence type="inferred from homology"/>
<evidence type="ECO:0000256" key="6">
    <source>
        <dbReference type="ARBA" id="ARBA00022771"/>
    </source>
</evidence>
<dbReference type="SUPFAM" id="SSF47954">
    <property type="entry name" value="Cyclin-like"/>
    <property type="match status" value="2"/>
</dbReference>
<keyword evidence="10" id="KW-0804">Transcription</keyword>
<keyword evidence="16" id="KW-0175">Coiled coil</keyword>
<evidence type="ECO:0000256" key="10">
    <source>
        <dbReference type="ARBA" id="ARBA00023163"/>
    </source>
</evidence>
<comment type="subcellular location">
    <subcellularLocation>
        <location evidence="1">Nucleus</location>
    </subcellularLocation>
</comment>
<dbReference type="InterPro" id="IPR013763">
    <property type="entry name" value="Cyclin-like_dom"/>
</dbReference>
<feature type="domain" description="TFIIB-type" evidence="18">
    <location>
        <begin position="2"/>
        <end position="33"/>
    </location>
</feature>
<evidence type="ECO:0000256" key="2">
    <source>
        <dbReference type="ARBA" id="ARBA00010857"/>
    </source>
</evidence>
<evidence type="ECO:0000256" key="8">
    <source>
        <dbReference type="ARBA" id="ARBA00023015"/>
    </source>
</evidence>